<evidence type="ECO:0000313" key="2">
    <source>
        <dbReference type="EMBL" id="RIH84727.1"/>
    </source>
</evidence>
<feature type="region of interest" description="Disordered" evidence="1">
    <location>
        <begin position="1"/>
        <end position="68"/>
    </location>
</feature>
<feature type="region of interest" description="Disordered" evidence="1">
    <location>
        <begin position="218"/>
        <end position="237"/>
    </location>
</feature>
<evidence type="ECO:0000313" key="3">
    <source>
        <dbReference type="Proteomes" id="UP000265800"/>
    </source>
</evidence>
<dbReference type="AlphaFoldDB" id="A0A399EJ57"/>
<reference evidence="2 3" key="1">
    <citation type="submission" date="2018-08" db="EMBL/GenBank/DDBJ databases">
        <title>Meiothermus luteus KCTC 52599 genome sequencing project.</title>
        <authorList>
            <person name="Da Costa M.S."/>
            <person name="Albuquerque L."/>
            <person name="Raposo P."/>
            <person name="Froufe H.J.C."/>
            <person name="Barroso C.S."/>
            <person name="Egas C."/>
        </authorList>
    </citation>
    <scope>NUCLEOTIDE SEQUENCE [LARGE SCALE GENOMIC DNA]</scope>
    <source>
        <strain evidence="2 3">KCTC 52599</strain>
    </source>
</reference>
<name>A0A399EJ57_9DEIN</name>
<feature type="compositionally biased region" description="Basic residues" evidence="1">
    <location>
        <begin position="227"/>
        <end position="237"/>
    </location>
</feature>
<organism evidence="2 3">
    <name type="scientific">Meiothermus luteus</name>
    <dbReference type="NCBI Taxonomy" id="2026184"/>
    <lineage>
        <taxon>Bacteria</taxon>
        <taxon>Thermotogati</taxon>
        <taxon>Deinococcota</taxon>
        <taxon>Deinococci</taxon>
        <taxon>Thermales</taxon>
        <taxon>Thermaceae</taxon>
        <taxon>Meiothermus</taxon>
    </lineage>
</organism>
<sequence>MPEEKRPRKGLGGRRTGLRSHPDQRGPHPLLAKVRPRHLRVGPQNPGQPTPPFPAKPRPQQHPAPQVEGAWRDHKGLLHRLGEGEPVPHEALVGLALARVAGLQLGDGPLHAAPDKPALLAIGAVEKGVKLNVLKPIPSESQLLGDGGEADEDVGAAPQVKAKALVIYGGNRPSGHLPPLKDPHPVARLGQVGRRHQGVVPCAHHGHIQIRHTRASYATRAQTPLSHKARGRSRTLS</sequence>
<keyword evidence="3" id="KW-1185">Reference proteome</keyword>
<dbReference type="Proteomes" id="UP000265800">
    <property type="component" value="Unassembled WGS sequence"/>
</dbReference>
<accession>A0A399EJ57</accession>
<proteinExistence type="predicted"/>
<protein>
    <submittedName>
        <fullName evidence="2">Uncharacterized protein</fullName>
    </submittedName>
</protein>
<comment type="caution">
    <text evidence="2">The sequence shown here is derived from an EMBL/GenBank/DDBJ whole genome shotgun (WGS) entry which is preliminary data.</text>
</comment>
<gene>
    <name evidence="2" type="ORF">Mlute_01797</name>
</gene>
<evidence type="ECO:0000256" key="1">
    <source>
        <dbReference type="SAM" id="MobiDB-lite"/>
    </source>
</evidence>
<feature type="compositionally biased region" description="Pro residues" evidence="1">
    <location>
        <begin position="46"/>
        <end position="62"/>
    </location>
</feature>
<dbReference type="EMBL" id="QWKZ01000056">
    <property type="protein sequence ID" value="RIH84727.1"/>
    <property type="molecule type" value="Genomic_DNA"/>
</dbReference>
<feature type="compositionally biased region" description="Basic residues" evidence="1">
    <location>
        <begin position="7"/>
        <end position="18"/>
    </location>
</feature>